<proteinExistence type="inferred from homology"/>
<evidence type="ECO:0000313" key="4">
    <source>
        <dbReference type="EMBL" id="VVE61226.1"/>
    </source>
</evidence>
<keyword evidence="5" id="KW-1185">Reference proteome</keyword>
<keyword evidence="2" id="KW-0413">Isomerase</keyword>
<feature type="active site" evidence="3">
    <location>
        <position position="67"/>
    </location>
</feature>
<organism evidence="4 5">
    <name type="scientific">Pandoraea captiosa</name>
    <dbReference type="NCBI Taxonomy" id="2508302"/>
    <lineage>
        <taxon>Bacteria</taxon>
        <taxon>Pseudomonadati</taxon>
        <taxon>Pseudomonadota</taxon>
        <taxon>Betaproteobacteria</taxon>
        <taxon>Burkholderiales</taxon>
        <taxon>Burkholderiaceae</taxon>
        <taxon>Pandoraea</taxon>
    </lineage>
</organism>
<comment type="similarity">
    <text evidence="1">Belongs to the PhzF family.</text>
</comment>
<dbReference type="Proteomes" id="UP000414136">
    <property type="component" value="Unassembled WGS sequence"/>
</dbReference>
<dbReference type="SUPFAM" id="SSF54506">
    <property type="entry name" value="Diaminopimelate epimerase-like"/>
    <property type="match status" value="1"/>
</dbReference>
<name>A0A5E4ZJT1_9BURK</name>
<dbReference type="InterPro" id="IPR003719">
    <property type="entry name" value="Phenazine_PhzF-like"/>
</dbReference>
<accession>A0A5E4ZJT1</accession>
<evidence type="ECO:0000256" key="1">
    <source>
        <dbReference type="ARBA" id="ARBA00008270"/>
    </source>
</evidence>
<dbReference type="AlphaFoldDB" id="A0A5E4ZJT1"/>
<dbReference type="NCBIfam" id="TIGR00654">
    <property type="entry name" value="PhzF_family"/>
    <property type="match status" value="1"/>
</dbReference>
<dbReference type="EMBL" id="CABPSQ010000001">
    <property type="protein sequence ID" value="VVE61226.1"/>
    <property type="molecule type" value="Genomic_DNA"/>
</dbReference>
<dbReference type="PIRSF" id="PIRSF016184">
    <property type="entry name" value="PhzC_PhzF"/>
    <property type="match status" value="1"/>
</dbReference>
<sequence>MPPNPYDPTGTTDIADPTRRTDAAPDLRFVNVFSAGSNGGNPAPVVLDADHMSADEMKAIAARYGHESAFVCRAADPRHAFRLRFFVPAHEMEMCGHATLGAMWLLRQAGRWTTPKATVETLSGIVDVRFDDETKRIDVGQPRGIVEPINDPSLIDSICEVLCISHDDLAPMGIANARTSRTKTLIPLRSVDVLDALAPRLTGVAPLCDALDSTGLYPFAVERAKPLELHARQFPRASGYPEDAATGIAAAATLYGAIHYGLLTGGDANLRVYQGFAMGRPSCIRVALRDPVDRSAGCWISGAVEFTLLESLA</sequence>
<protein>
    <submittedName>
        <fullName evidence="4">Phenazine biosynthesis protein</fullName>
    </submittedName>
</protein>
<gene>
    <name evidence="4" type="ORF">PCA31118_00505</name>
</gene>
<evidence type="ECO:0000256" key="2">
    <source>
        <dbReference type="ARBA" id="ARBA00023235"/>
    </source>
</evidence>
<dbReference type="GO" id="GO:0016853">
    <property type="term" value="F:isomerase activity"/>
    <property type="evidence" value="ECO:0007669"/>
    <property type="project" value="UniProtKB-KW"/>
</dbReference>
<reference evidence="4 5" key="1">
    <citation type="submission" date="2019-08" db="EMBL/GenBank/DDBJ databases">
        <authorList>
            <person name="Peeters C."/>
        </authorList>
    </citation>
    <scope>NUCLEOTIDE SEQUENCE [LARGE SCALE GENOMIC DNA]</scope>
    <source>
        <strain evidence="4 5">LMG 31118</strain>
    </source>
</reference>
<dbReference type="Pfam" id="PF02567">
    <property type="entry name" value="PhzC-PhzF"/>
    <property type="match status" value="1"/>
</dbReference>
<dbReference type="Gene3D" id="3.10.310.10">
    <property type="entry name" value="Diaminopimelate Epimerase, Chain A, domain 1"/>
    <property type="match status" value="2"/>
</dbReference>
<dbReference type="PANTHER" id="PTHR13774">
    <property type="entry name" value="PHENAZINE BIOSYNTHESIS PROTEIN"/>
    <property type="match status" value="1"/>
</dbReference>
<dbReference type="RefSeq" id="WP_343043246.1">
    <property type="nucleotide sequence ID" value="NZ_CABPSQ010000001.1"/>
</dbReference>
<dbReference type="GO" id="GO:0005737">
    <property type="term" value="C:cytoplasm"/>
    <property type="evidence" value="ECO:0007669"/>
    <property type="project" value="TreeGrafter"/>
</dbReference>
<evidence type="ECO:0000313" key="5">
    <source>
        <dbReference type="Proteomes" id="UP000414136"/>
    </source>
</evidence>
<dbReference type="PANTHER" id="PTHR13774:SF39">
    <property type="entry name" value="BIOSYNTHESIS PROTEIN, PUTATIVE-RELATED"/>
    <property type="match status" value="1"/>
</dbReference>
<evidence type="ECO:0000256" key="3">
    <source>
        <dbReference type="PIRSR" id="PIRSR016184-1"/>
    </source>
</evidence>